<reference evidence="5 6" key="1">
    <citation type="submission" date="2020-08" db="EMBL/GenBank/DDBJ databases">
        <title>A Genomic Blueprint of the Chicken Gut Microbiome.</title>
        <authorList>
            <person name="Gilroy R."/>
            <person name="Ravi A."/>
            <person name="Getino M."/>
            <person name="Pursley I."/>
            <person name="Horton D.L."/>
            <person name="Alikhan N.-F."/>
            <person name="Baker D."/>
            <person name="Gharbi K."/>
            <person name="Hall N."/>
            <person name="Watson M."/>
            <person name="Adriaenssens E.M."/>
            <person name="Foster-Nyarko E."/>
            <person name="Jarju S."/>
            <person name="Secka A."/>
            <person name="Antonio M."/>
            <person name="Oren A."/>
            <person name="Chaudhuri R."/>
            <person name="La Ragione R.M."/>
            <person name="Hildebrand F."/>
            <person name="Pallen M.J."/>
        </authorList>
    </citation>
    <scope>NUCLEOTIDE SEQUENCE [LARGE SCALE GENOMIC DNA]</scope>
    <source>
        <strain evidence="5 6">Sa1YUN3</strain>
    </source>
</reference>
<feature type="signal peptide" evidence="4">
    <location>
        <begin position="1"/>
        <end position="19"/>
    </location>
</feature>
<dbReference type="SMART" id="SM00028">
    <property type="entry name" value="TPR"/>
    <property type="match status" value="3"/>
</dbReference>
<keyword evidence="4" id="KW-0732">Signal</keyword>
<name>A0ABR8V9S3_9BACT</name>
<dbReference type="InterPro" id="IPR009003">
    <property type="entry name" value="Peptidase_S1_PA"/>
</dbReference>
<gene>
    <name evidence="5" type="ORF">H9626_04410</name>
</gene>
<dbReference type="Pfam" id="PF13365">
    <property type="entry name" value="Trypsin_2"/>
    <property type="match status" value="1"/>
</dbReference>
<dbReference type="InterPro" id="IPR019734">
    <property type="entry name" value="TPR_rpt"/>
</dbReference>
<dbReference type="PANTHER" id="PTHR44858:SF1">
    <property type="entry name" value="UDP-N-ACETYLGLUCOSAMINE--PEPTIDE N-ACETYLGLUCOSAMINYLTRANSFERASE SPINDLY-RELATED"/>
    <property type="match status" value="1"/>
</dbReference>
<dbReference type="InterPro" id="IPR050498">
    <property type="entry name" value="Ycf3"/>
</dbReference>
<evidence type="ECO:0000313" key="6">
    <source>
        <dbReference type="Proteomes" id="UP000616346"/>
    </source>
</evidence>
<dbReference type="PROSITE" id="PS50005">
    <property type="entry name" value="TPR"/>
    <property type="match status" value="2"/>
</dbReference>
<evidence type="ECO:0000256" key="3">
    <source>
        <dbReference type="PROSITE-ProRule" id="PRU00339"/>
    </source>
</evidence>
<feature type="chain" id="PRO_5047406239" evidence="4">
    <location>
        <begin position="20"/>
        <end position="566"/>
    </location>
</feature>
<keyword evidence="2 3" id="KW-0802">TPR repeat</keyword>
<comment type="caution">
    <text evidence="5">The sequence shown here is derived from an EMBL/GenBank/DDBJ whole genome shotgun (WGS) entry which is preliminary data.</text>
</comment>
<keyword evidence="1" id="KW-0677">Repeat</keyword>
<accession>A0ABR8V9S3</accession>
<evidence type="ECO:0000256" key="1">
    <source>
        <dbReference type="ARBA" id="ARBA00022737"/>
    </source>
</evidence>
<protein>
    <submittedName>
        <fullName evidence="5">Tetratricopeptide repeat protein</fullName>
    </submittedName>
</protein>
<organism evidence="5 6">
    <name type="scientific">Phocaeicola faecium</name>
    <dbReference type="NCBI Taxonomy" id="2762213"/>
    <lineage>
        <taxon>Bacteria</taxon>
        <taxon>Pseudomonadati</taxon>
        <taxon>Bacteroidota</taxon>
        <taxon>Bacteroidia</taxon>
        <taxon>Bacteroidales</taxon>
        <taxon>Bacteroidaceae</taxon>
        <taxon>Phocaeicola</taxon>
    </lineage>
</organism>
<dbReference type="Gene3D" id="2.40.10.120">
    <property type="match status" value="1"/>
</dbReference>
<feature type="repeat" description="TPR" evidence="3">
    <location>
        <begin position="455"/>
        <end position="488"/>
    </location>
</feature>
<dbReference type="SUPFAM" id="SSF48452">
    <property type="entry name" value="TPR-like"/>
    <property type="match status" value="2"/>
</dbReference>
<dbReference type="EMBL" id="JACSPQ010000001">
    <property type="protein sequence ID" value="MBD8001460.1"/>
    <property type="molecule type" value="Genomic_DNA"/>
</dbReference>
<dbReference type="Pfam" id="PF12895">
    <property type="entry name" value="ANAPC3"/>
    <property type="match status" value="1"/>
</dbReference>
<dbReference type="InterPro" id="IPR011990">
    <property type="entry name" value="TPR-like_helical_dom_sf"/>
</dbReference>
<keyword evidence="6" id="KW-1185">Reference proteome</keyword>
<evidence type="ECO:0000313" key="5">
    <source>
        <dbReference type="EMBL" id="MBD8001460.1"/>
    </source>
</evidence>
<proteinExistence type="predicted"/>
<dbReference type="SUPFAM" id="SSF50494">
    <property type="entry name" value="Trypsin-like serine proteases"/>
    <property type="match status" value="1"/>
</dbReference>
<dbReference type="PANTHER" id="PTHR44858">
    <property type="entry name" value="TETRATRICOPEPTIDE REPEAT PROTEIN 6"/>
    <property type="match status" value="1"/>
</dbReference>
<dbReference type="Proteomes" id="UP000616346">
    <property type="component" value="Unassembled WGS sequence"/>
</dbReference>
<evidence type="ECO:0000256" key="2">
    <source>
        <dbReference type="ARBA" id="ARBA00022803"/>
    </source>
</evidence>
<dbReference type="RefSeq" id="WP_191709681.1">
    <property type="nucleotide sequence ID" value="NZ_JACSPQ010000001.1"/>
</dbReference>
<feature type="repeat" description="TPR" evidence="3">
    <location>
        <begin position="489"/>
        <end position="522"/>
    </location>
</feature>
<dbReference type="Gene3D" id="1.25.40.10">
    <property type="entry name" value="Tetratricopeptide repeat domain"/>
    <property type="match status" value="2"/>
</dbReference>
<sequence length="566" mass="63195">MKKTILLLACGMFFQCGWAQELPKWVNKARKAVFSVITYNKENKILNTGNGFYIDENGTAVSDYSLFKGAERAVVVTADGKELPVTFILGANDMYDVVKFRTATDKKPTALQPAAQAAAENATVYLLPYSTQKSADVQNGTIAKIDSISNNSFYYTLNMHTTDKTVSCPIMNINGEVIGLLQKNTEKDSKESYAIGIGYAMSLSISALSGSDFTLNSIGIKKALPDDESQALVYLYMQSSQLSQSDYLELLNDFIAQYPNNIEGYQRRATCYMNFGDDEHNALAEKELEKMLDIAENKAEAHYNIAKLLYSYNLSLNGKQPYSDWTLERALNEINESLAASPEGLYYQVQGDIYFAMQKYAEASASYEAVNRTPLASAASFYSAAKAKELTPGVEMKEVIALMDSAVVRFNKPYGQDAAPYLYERARMKSAAGEYRDAVLDYNDFYDAMLGQVTAEFYMVRQQTEMQCRMYQQALDDITKAVEMEPNNSEYWLEKGSVHLRTNQVAEAIKSLQQAIALDANNAAAYRMLGYSQIQQKQKKEGLANLKKAQELGDTVAGNLIERYNK</sequence>
<evidence type="ECO:0000256" key="4">
    <source>
        <dbReference type="SAM" id="SignalP"/>
    </source>
</evidence>